<feature type="compositionally biased region" description="Basic and acidic residues" evidence="1">
    <location>
        <begin position="398"/>
        <end position="413"/>
    </location>
</feature>
<dbReference type="PANTHER" id="PTHR38166">
    <property type="entry name" value="C2H2-TYPE DOMAIN-CONTAINING PROTEIN-RELATED"/>
    <property type="match status" value="1"/>
</dbReference>
<sequence>MDRDSSDSVALGYLTDFSFRANTIDINEDYGIFAARKLYEDFFLTTSPSFGESKVGVDKSRDQRNDNQIFISPTESDDCNRVLYCPRPQCWDHGCNGRRFDSFSHLLRHQSEKWNASDKYSNSNWGAWSSTSRNRDSHDFQSYEENINIKENSLCSSSLIADVRNLDSKSGYIYGDPTLQLHTSHKQSLQHFFTSVDAVLGNLPHESVSGPRNDDTKPTAIEKTAVSCDPRLCNPPSPERKLSYKEKQVQDSLPLSESCSSWSSDDDTDLGEDESDREGHTARMNIPTKTNPPMMENQAPCFDTQPLFSKLKHELTDPIMPELWKLFNGKKRTIRIRFDNNIIQNTHISKCNGSRTSSTAKQNTTRTSKTDSSTTTSSEKVSESYKGEGRSKTRKRQGKGDDSDNEENQERNPKRPKNLPTYSRTLDDTRKFACPYRKYDAKKYCVQNWRSCALTPLDSVARVKGHLYRHHRIFQCQRCKRLFSNQEEVNDHLKQEVACELSKDVQEDGITNEIVEKLRSKKKTHRSQSEEDRWKEMYRIIFSTDVMPDPYFEEIQEDFMQSLNAQQLTDYEEYCRQELPRVIRAELEETTNSLEEQLNNKLVEIIRNAQDRVFASYRSSLTLSGTNDGSESSPHSGAYEAVFPTSSSQVVATGCQFTGNEPGETYSTQEPLFLEPPPSQVDLESSLDIAALDMETSDPEYNDRSNSVHNDTTDILSLLTANSIANAPVSSSEALPRLRTNRGETNEAENKAANLHLGYDVDKGKTTTDYFDPSLLQSGTDFDFGDTDFSHFDMSYFDSV</sequence>
<feature type="compositionally biased region" description="Basic and acidic residues" evidence="1">
    <location>
        <begin position="380"/>
        <end position="391"/>
    </location>
</feature>
<feature type="compositionally biased region" description="Polar residues" evidence="1">
    <location>
        <begin position="349"/>
        <end position="363"/>
    </location>
</feature>
<comment type="caution">
    <text evidence="2">The sequence shown here is derived from an EMBL/GenBank/DDBJ whole genome shotgun (WGS) entry which is preliminary data.</text>
</comment>
<feature type="compositionally biased region" description="Basic and acidic residues" evidence="1">
    <location>
        <begin position="238"/>
        <end position="249"/>
    </location>
</feature>
<evidence type="ECO:0000313" key="3">
    <source>
        <dbReference type="Proteomes" id="UP001152300"/>
    </source>
</evidence>
<organism evidence="2 3">
    <name type="scientific">Sclerotinia nivalis</name>
    <dbReference type="NCBI Taxonomy" id="352851"/>
    <lineage>
        <taxon>Eukaryota</taxon>
        <taxon>Fungi</taxon>
        <taxon>Dikarya</taxon>
        <taxon>Ascomycota</taxon>
        <taxon>Pezizomycotina</taxon>
        <taxon>Leotiomycetes</taxon>
        <taxon>Helotiales</taxon>
        <taxon>Sclerotiniaceae</taxon>
        <taxon>Sclerotinia</taxon>
    </lineage>
</organism>
<feature type="compositionally biased region" description="Acidic residues" evidence="1">
    <location>
        <begin position="264"/>
        <end position="276"/>
    </location>
</feature>
<dbReference type="OrthoDB" id="5382659at2759"/>
<feature type="region of interest" description="Disordered" evidence="1">
    <location>
        <begin position="117"/>
        <end position="136"/>
    </location>
</feature>
<feature type="compositionally biased region" description="Polar residues" evidence="1">
    <location>
        <begin position="118"/>
        <end position="132"/>
    </location>
</feature>
<feature type="compositionally biased region" description="Low complexity" evidence="1">
    <location>
        <begin position="364"/>
        <end position="379"/>
    </location>
</feature>
<reference evidence="2" key="1">
    <citation type="submission" date="2022-11" db="EMBL/GenBank/DDBJ databases">
        <title>Genome Resource of Sclerotinia nivalis Strain SnTB1, a Plant Pathogen Isolated from American Ginseng.</title>
        <authorList>
            <person name="Fan S."/>
        </authorList>
    </citation>
    <scope>NUCLEOTIDE SEQUENCE</scope>
    <source>
        <strain evidence="2">SnTB1</strain>
    </source>
</reference>
<evidence type="ECO:0000256" key="1">
    <source>
        <dbReference type="SAM" id="MobiDB-lite"/>
    </source>
</evidence>
<dbReference type="AlphaFoldDB" id="A0A9X0DMP0"/>
<proteinExistence type="predicted"/>
<accession>A0A9X0DMP0</accession>
<name>A0A9X0DMP0_9HELO</name>
<dbReference type="PANTHER" id="PTHR38166:SF1">
    <property type="entry name" value="C2H2-TYPE DOMAIN-CONTAINING PROTEIN"/>
    <property type="match status" value="1"/>
</dbReference>
<feature type="region of interest" description="Disordered" evidence="1">
    <location>
        <begin position="349"/>
        <end position="424"/>
    </location>
</feature>
<evidence type="ECO:0000313" key="2">
    <source>
        <dbReference type="EMBL" id="KAJ8067322.1"/>
    </source>
</evidence>
<keyword evidence="3" id="KW-1185">Reference proteome</keyword>
<feature type="compositionally biased region" description="Low complexity" evidence="1">
    <location>
        <begin position="251"/>
        <end position="263"/>
    </location>
</feature>
<dbReference type="EMBL" id="JAPEIS010000004">
    <property type="protein sequence ID" value="KAJ8067322.1"/>
    <property type="molecule type" value="Genomic_DNA"/>
</dbReference>
<protein>
    <recommendedName>
        <fullName evidence="4">C2H2-type domain-containing protein</fullName>
    </recommendedName>
</protein>
<dbReference type="Proteomes" id="UP001152300">
    <property type="component" value="Unassembled WGS sequence"/>
</dbReference>
<gene>
    <name evidence="2" type="ORF">OCU04_004675</name>
</gene>
<evidence type="ECO:0008006" key="4">
    <source>
        <dbReference type="Google" id="ProtNLM"/>
    </source>
</evidence>
<feature type="region of interest" description="Disordered" evidence="1">
    <location>
        <begin position="204"/>
        <end position="294"/>
    </location>
</feature>